<accession>A0AC35U4H2</accession>
<proteinExistence type="predicted"/>
<sequence>MKKVISPGLAPIPNYGDGTKVIFHYDIYQPDNANTLIDMPEESEKYTLIDTSRKPWPHGYGKALEVVFGKKFQLALFEKIIPTMCMDEISTFDVLPQEITVFPMMAKTLRNISKKEVDRKSGKHCHDHDHPKEHRCAAMGPQDTGYKELDDWMKDPVPLRFKIHLLSVLQYDEYTHDTWQMSPEEKMINVVQFRKTGNDLLKENKIEEASIKYREALGLVDTLSLLEKPGEKEWKLIDDLNIPLYLNLSKCYLDMKQYYEAINTASEALKREPDNLKGLFRRAKANRLVGKFNEASLDYLRIKELDPTMGKTIEQEMALLLDARVKFEANKDNVYKQMFKGVSDGNK</sequence>
<organism evidence="1 2">
    <name type="scientific">Rhabditophanes sp. KR3021</name>
    <dbReference type="NCBI Taxonomy" id="114890"/>
    <lineage>
        <taxon>Eukaryota</taxon>
        <taxon>Metazoa</taxon>
        <taxon>Ecdysozoa</taxon>
        <taxon>Nematoda</taxon>
        <taxon>Chromadorea</taxon>
        <taxon>Rhabditida</taxon>
        <taxon>Tylenchina</taxon>
        <taxon>Panagrolaimomorpha</taxon>
        <taxon>Strongyloidoidea</taxon>
        <taxon>Alloionematidae</taxon>
        <taxon>Rhabditophanes</taxon>
    </lineage>
</organism>
<protein>
    <submittedName>
        <fullName evidence="2">TPR_REGION domain-containing protein</fullName>
    </submittedName>
</protein>
<name>A0AC35U4H2_9BILA</name>
<evidence type="ECO:0000313" key="1">
    <source>
        <dbReference type="Proteomes" id="UP000095286"/>
    </source>
</evidence>
<dbReference type="Proteomes" id="UP000095286">
    <property type="component" value="Unplaced"/>
</dbReference>
<evidence type="ECO:0000313" key="2">
    <source>
        <dbReference type="WBParaSite" id="RSKR_0000763900.1"/>
    </source>
</evidence>
<reference evidence="2" key="1">
    <citation type="submission" date="2016-11" db="UniProtKB">
        <authorList>
            <consortium name="WormBaseParasite"/>
        </authorList>
    </citation>
    <scope>IDENTIFICATION</scope>
    <source>
        <strain evidence="2">KR3021</strain>
    </source>
</reference>
<dbReference type="WBParaSite" id="RSKR_0000763900.1">
    <property type="protein sequence ID" value="RSKR_0000763900.1"/>
    <property type="gene ID" value="RSKR_0000763900"/>
</dbReference>